<feature type="domain" description="Smf/DprA SLOG" evidence="2">
    <location>
        <begin position="79"/>
        <end position="288"/>
    </location>
</feature>
<name>A0A9Q4HVN8_9BACI</name>
<accession>A0A9Q4HVN8</accession>
<dbReference type="PANTHER" id="PTHR43022">
    <property type="entry name" value="PROTEIN SMF"/>
    <property type="match status" value="1"/>
</dbReference>
<dbReference type="Proteomes" id="UP001073053">
    <property type="component" value="Unassembled WGS sequence"/>
</dbReference>
<dbReference type="RefSeq" id="WP_268497683.1">
    <property type="nucleotide sequence ID" value="NZ_JALAVZ010000007.1"/>
</dbReference>
<sequence length="299" mass="33000">MDQAAACLITCRINQLLSPSLLLKWWKADPSMSLSNPSCALETASRGKVKAAALKNKIEEQYSKLQHLLSVYYQQGINVIPISSDQYPFWLKTIYDPPPVLFAKGDISLLSQGRKIAIVGTRHPTAYGIRVVNHLTIELCHKKWVIVSGLASGIDGLSHAASIKAKGRTIGVIAGGFQNIYPRENLQLAEHMAKHHLLLSEHPPETKPQKWHFPMRNRIISGLSEGIIVVQGKEKSGSLITAYQALEQGREVFAVPGSVFDPYAGGPIKLIQEGAKAIWSAEDIYAELPEKNVQYTEPF</sequence>
<comment type="caution">
    <text evidence="3">The sequence shown here is derived from an EMBL/GenBank/DDBJ whole genome shotgun (WGS) entry which is preliminary data.</text>
</comment>
<dbReference type="GO" id="GO:0009294">
    <property type="term" value="P:DNA-mediated transformation"/>
    <property type="evidence" value="ECO:0007669"/>
    <property type="project" value="InterPro"/>
</dbReference>
<evidence type="ECO:0000259" key="2">
    <source>
        <dbReference type="Pfam" id="PF02481"/>
    </source>
</evidence>
<dbReference type="Gene3D" id="3.40.50.450">
    <property type="match status" value="1"/>
</dbReference>
<dbReference type="AlphaFoldDB" id="A0A9Q4HVN8"/>
<organism evidence="3 4">
    <name type="scientific">Bacillus halotolerans</name>
    <dbReference type="NCBI Taxonomy" id="260554"/>
    <lineage>
        <taxon>Bacteria</taxon>
        <taxon>Bacillati</taxon>
        <taxon>Bacillota</taxon>
        <taxon>Bacilli</taxon>
        <taxon>Bacillales</taxon>
        <taxon>Bacillaceae</taxon>
        <taxon>Bacillus</taxon>
    </lineage>
</organism>
<gene>
    <name evidence="3" type="primary">dprA</name>
    <name evidence="3" type="ORF">MOF03_15190</name>
</gene>
<dbReference type="Pfam" id="PF02481">
    <property type="entry name" value="DNA_processg_A"/>
    <property type="match status" value="1"/>
</dbReference>
<comment type="similarity">
    <text evidence="1">Belongs to the DprA/Smf family.</text>
</comment>
<dbReference type="InterPro" id="IPR057666">
    <property type="entry name" value="DrpA_SLOG"/>
</dbReference>
<protein>
    <submittedName>
        <fullName evidence="3">DNA-processing protein DprA</fullName>
    </submittedName>
</protein>
<dbReference type="InterPro" id="IPR003488">
    <property type="entry name" value="DprA"/>
</dbReference>
<dbReference type="EMBL" id="JALAWA010000010">
    <property type="protein sequence ID" value="MCY9185979.1"/>
    <property type="molecule type" value="Genomic_DNA"/>
</dbReference>
<dbReference type="PANTHER" id="PTHR43022:SF1">
    <property type="entry name" value="PROTEIN SMF"/>
    <property type="match status" value="1"/>
</dbReference>
<evidence type="ECO:0000256" key="1">
    <source>
        <dbReference type="ARBA" id="ARBA00006525"/>
    </source>
</evidence>
<dbReference type="NCBIfam" id="TIGR00732">
    <property type="entry name" value="dprA"/>
    <property type="match status" value="1"/>
</dbReference>
<proteinExistence type="inferred from homology"/>
<reference evidence="3" key="1">
    <citation type="submission" date="2022-02" db="EMBL/GenBank/DDBJ databases">
        <title>Crop Bioprotection Bacillus Genome Sequencing.</title>
        <authorList>
            <person name="Dunlap C."/>
        </authorList>
    </citation>
    <scope>NUCLEOTIDE SEQUENCE</scope>
    <source>
        <strain evidence="3">EC49O2N-C10</strain>
    </source>
</reference>
<dbReference type="SUPFAM" id="SSF102405">
    <property type="entry name" value="MCP/YpsA-like"/>
    <property type="match status" value="1"/>
</dbReference>
<evidence type="ECO:0000313" key="4">
    <source>
        <dbReference type="Proteomes" id="UP001073053"/>
    </source>
</evidence>
<evidence type="ECO:0000313" key="3">
    <source>
        <dbReference type="EMBL" id="MCY9185979.1"/>
    </source>
</evidence>